<dbReference type="Pfam" id="PF10002">
    <property type="entry name" value="DUF2243"/>
    <property type="match status" value="1"/>
</dbReference>
<evidence type="ECO:0000313" key="3">
    <source>
        <dbReference type="Proteomes" id="UP000233440"/>
    </source>
</evidence>
<feature type="transmembrane region" description="Helical" evidence="1">
    <location>
        <begin position="124"/>
        <end position="143"/>
    </location>
</feature>
<sequence>MNIIKDMRKNGTLFGAFLLGIGLIGMLDGIIFHQILQWHSMYMYTNRFNQIVSDGLFHLLVTIVIFWGALVLWKTSPNDQSSLVFISGLLFGGGLFNFIEGIIDHHILRIHHVKPGLYQDFYDLVFDIVGLAMILIAIALYSIGKRKQIPVAAVR</sequence>
<feature type="transmembrane region" description="Helical" evidence="1">
    <location>
        <begin position="56"/>
        <end position="73"/>
    </location>
</feature>
<keyword evidence="1" id="KW-0472">Membrane</keyword>
<dbReference type="EMBL" id="PIQO01000028">
    <property type="protein sequence ID" value="PKR82794.1"/>
    <property type="molecule type" value="Genomic_DNA"/>
</dbReference>
<comment type="caution">
    <text evidence="2">The sequence shown here is derived from an EMBL/GenBank/DDBJ whole genome shotgun (WGS) entry which is preliminary data.</text>
</comment>
<keyword evidence="3" id="KW-1185">Reference proteome</keyword>
<dbReference type="AlphaFoldDB" id="A0A2N3LE31"/>
<reference evidence="2 3" key="1">
    <citation type="submission" date="2017-11" db="EMBL/GenBank/DDBJ databases">
        <title>Bacillus camelliae sp. nov., isolated from pu'er tea.</title>
        <authorList>
            <person name="Niu L."/>
        </authorList>
    </citation>
    <scope>NUCLEOTIDE SEQUENCE [LARGE SCALE GENOMIC DNA]</scope>
    <source>
        <strain evidence="2 3">7578-1</strain>
    </source>
</reference>
<evidence type="ECO:0000313" key="2">
    <source>
        <dbReference type="EMBL" id="PKR82794.1"/>
    </source>
</evidence>
<protein>
    <submittedName>
        <fullName evidence="2">DUF2243 domain-containing protein</fullName>
    </submittedName>
</protein>
<keyword evidence="1" id="KW-1133">Transmembrane helix</keyword>
<keyword evidence="1" id="KW-0812">Transmembrane</keyword>
<dbReference type="Proteomes" id="UP000233440">
    <property type="component" value="Unassembled WGS sequence"/>
</dbReference>
<evidence type="ECO:0000256" key="1">
    <source>
        <dbReference type="SAM" id="Phobius"/>
    </source>
</evidence>
<dbReference type="OrthoDB" id="5190099at2"/>
<dbReference type="RefSeq" id="WP_101356484.1">
    <property type="nucleotide sequence ID" value="NZ_PIQO01000028.1"/>
</dbReference>
<feature type="transmembrane region" description="Helical" evidence="1">
    <location>
        <begin position="12"/>
        <end position="36"/>
    </location>
</feature>
<feature type="transmembrane region" description="Helical" evidence="1">
    <location>
        <begin position="82"/>
        <end position="99"/>
    </location>
</feature>
<proteinExistence type="predicted"/>
<accession>A0A2N3LE31</accession>
<dbReference type="InterPro" id="IPR018719">
    <property type="entry name" value="DUF2243_membrane"/>
</dbReference>
<organism evidence="2 3">
    <name type="scientific">Heyndrickxia camelliae</name>
    <dbReference type="NCBI Taxonomy" id="1707093"/>
    <lineage>
        <taxon>Bacteria</taxon>
        <taxon>Bacillati</taxon>
        <taxon>Bacillota</taxon>
        <taxon>Bacilli</taxon>
        <taxon>Bacillales</taxon>
        <taxon>Bacillaceae</taxon>
        <taxon>Heyndrickxia</taxon>
    </lineage>
</organism>
<name>A0A2N3LE31_9BACI</name>
<gene>
    <name evidence="2" type="ORF">CWO92_22665</name>
</gene>